<dbReference type="Gene3D" id="1.10.510.10">
    <property type="entry name" value="Transferase(Phosphotransferase) domain 1"/>
    <property type="match status" value="1"/>
</dbReference>
<dbReference type="InterPro" id="IPR008266">
    <property type="entry name" value="Tyr_kinase_AS"/>
</dbReference>
<dbReference type="AlphaFoldDB" id="A0A118JZ66"/>
<name>A0A118JZ66_CYNCS</name>
<evidence type="ECO:0000313" key="2">
    <source>
        <dbReference type="EMBL" id="KVH99326.1"/>
    </source>
</evidence>
<dbReference type="PROSITE" id="PS50011">
    <property type="entry name" value="PROTEIN_KINASE_DOM"/>
    <property type="match status" value="1"/>
</dbReference>
<dbReference type="PROSITE" id="PS00109">
    <property type="entry name" value="PROTEIN_KINASE_TYR"/>
    <property type="match status" value="1"/>
</dbReference>
<keyword evidence="2" id="KW-0418">Kinase</keyword>
<dbReference type="InterPro" id="IPR000719">
    <property type="entry name" value="Prot_kinase_dom"/>
</dbReference>
<protein>
    <submittedName>
        <fullName evidence="2">Protein kinase, catalytic domain-containing protein</fullName>
    </submittedName>
</protein>
<keyword evidence="3" id="KW-1185">Reference proteome</keyword>
<comment type="caution">
    <text evidence="2">The sequence shown here is derived from an EMBL/GenBank/DDBJ whole genome shotgun (WGS) entry which is preliminary data.</text>
</comment>
<reference evidence="2 3" key="1">
    <citation type="journal article" date="2016" name="Sci. Rep.">
        <title>The genome sequence of the outbreeding globe artichoke constructed de novo incorporating a phase-aware low-pass sequencing strategy of F1 progeny.</title>
        <authorList>
            <person name="Scaglione D."/>
            <person name="Reyes-Chin-Wo S."/>
            <person name="Acquadro A."/>
            <person name="Froenicke L."/>
            <person name="Portis E."/>
            <person name="Beitel C."/>
            <person name="Tirone M."/>
            <person name="Mauro R."/>
            <person name="Lo Monaco A."/>
            <person name="Mauromicale G."/>
            <person name="Faccioli P."/>
            <person name="Cattivelli L."/>
            <person name="Rieseberg L."/>
            <person name="Michelmore R."/>
            <person name="Lanteri S."/>
        </authorList>
    </citation>
    <scope>NUCLEOTIDE SEQUENCE [LARGE SCALE GENOMIC DNA]</scope>
    <source>
        <strain evidence="2">2C</strain>
    </source>
</reference>
<feature type="domain" description="Protein kinase" evidence="1">
    <location>
        <begin position="1"/>
        <end position="125"/>
    </location>
</feature>
<proteinExistence type="predicted"/>
<evidence type="ECO:0000313" key="3">
    <source>
        <dbReference type="Proteomes" id="UP000243975"/>
    </source>
</evidence>
<keyword evidence="2" id="KW-0808">Transferase</keyword>
<feature type="non-terminal residue" evidence="2">
    <location>
        <position position="125"/>
    </location>
</feature>
<dbReference type="GO" id="GO:0004672">
    <property type="term" value="F:protein kinase activity"/>
    <property type="evidence" value="ECO:0007669"/>
    <property type="project" value="InterPro"/>
</dbReference>
<organism evidence="2 3">
    <name type="scientific">Cynara cardunculus var. scolymus</name>
    <name type="common">Globe artichoke</name>
    <name type="synonym">Cynara scolymus</name>
    <dbReference type="NCBI Taxonomy" id="59895"/>
    <lineage>
        <taxon>Eukaryota</taxon>
        <taxon>Viridiplantae</taxon>
        <taxon>Streptophyta</taxon>
        <taxon>Embryophyta</taxon>
        <taxon>Tracheophyta</taxon>
        <taxon>Spermatophyta</taxon>
        <taxon>Magnoliopsida</taxon>
        <taxon>eudicotyledons</taxon>
        <taxon>Gunneridae</taxon>
        <taxon>Pentapetalae</taxon>
        <taxon>asterids</taxon>
        <taxon>campanulids</taxon>
        <taxon>Asterales</taxon>
        <taxon>Asteraceae</taxon>
        <taxon>Carduoideae</taxon>
        <taxon>Cardueae</taxon>
        <taxon>Carduinae</taxon>
        <taxon>Cynara</taxon>
    </lineage>
</organism>
<dbReference type="EMBL" id="LEKV01003612">
    <property type="protein sequence ID" value="KVH99326.1"/>
    <property type="molecule type" value="Genomic_DNA"/>
</dbReference>
<dbReference type="Pfam" id="PF07714">
    <property type="entry name" value="PK_Tyr_Ser-Thr"/>
    <property type="match status" value="1"/>
</dbReference>
<dbReference type="InterPro" id="IPR001245">
    <property type="entry name" value="Ser-Thr/Tyr_kinase_cat_dom"/>
</dbReference>
<dbReference type="GO" id="GO:0005524">
    <property type="term" value="F:ATP binding"/>
    <property type="evidence" value="ECO:0007669"/>
    <property type="project" value="InterPro"/>
</dbReference>
<dbReference type="Gramene" id="KVH99326">
    <property type="protein sequence ID" value="KVH99326"/>
    <property type="gene ID" value="Ccrd_022440"/>
</dbReference>
<dbReference type="SUPFAM" id="SSF56112">
    <property type="entry name" value="Protein kinase-like (PK-like)"/>
    <property type="match status" value="1"/>
</dbReference>
<dbReference type="PANTHER" id="PTHR47987:SF13">
    <property type="entry name" value="RECEPTOR-LIKE CYTOSOLIC SERINE_THREONINE-PROTEIN KINASE RBK2"/>
    <property type="match status" value="1"/>
</dbReference>
<evidence type="ECO:0000259" key="1">
    <source>
        <dbReference type="PROSITE" id="PS50011"/>
    </source>
</evidence>
<dbReference type="PANTHER" id="PTHR47987">
    <property type="entry name" value="OS08G0249100 PROTEIN"/>
    <property type="match status" value="1"/>
</dbReference>
<dbReference type="Proteomes" id="UP000243975">
    <property type="component" value="Unassembled WGS sequence"/>
</dbReference>
<dbReference type="InterPro" id="IPR011009">
    <property type="entry name" value="Kinase-like_dom_sf"/>
</dbReference>
<dbReference type="InterPro" id="IPR046958">
    <property type="entry name" value="RBK1/2/STUNTED"/>
</dbReference>
<accession>A0A118JZ66</accession>
<gene>
    <name evidence="2" type="ORF">Ccrd_022440</name>
</gene>
<sequence>MNIAIGIAQGLRYMHEQCPRGPVVHGDLRPCNILLGHNLQPQITGFGHAKWLEFEESSPTSSNRLIWLRFLVFEHEKLWAQASFGSKVIGINEIGHSRIRVLSLLKGEMSCAKQTFPSTESSPSM</sequence>